<dbReference type="AlphaFoldDB" id="K9URW0"/>
<feature type="transmembrane region" description="Helical" evidence="7">
    <location>
        <begin position="272"/>
        <end position="289"/>
    </location>
</feature>
<dbReference type="EMBL" id="CP003601">
    <property type="protein sequence ID" value="AFY97009.1"/>
    <property type="molecule type" value="Genomic_DNA"/>
</dbReference>
<dbReference type="PANTHER" id="PTHR42920:SF5">
    <property type="entry name" value="EAMA DOMAIN-CONTAINING PROTEIN"/>
    <property type="match status" value="1"/>
</dbReference>
<feature type="transmembrane region" description="Helical" evidence="7">
    <location>
        <begin position="147"/>
        <end position="165"/>
    </location>
</feature>
<dbReference type="GO" id="GO:0005886">
    <property type="term" value="C:plasma membrane"/>
    <property type="evidence" value="ECO:0007669"/>
    <property type="project" value="UniProtKB-SubCell"/>
</dbReference>
<feature type="transmembrane region" description="Helical" evidence="7">
    <location>
        <begin position="118"/>
        <end position="135"/>
    </location>
</feature>
<proteinExistence type="inferred from homology"/>
<comment type="similarity">
    <text evidence="2">Belongs to the EamA transporter family.</text>
</comment>
<geneLocation type="plasmid" evidence="9 10">
    <name>pCHA6605.01</name>
</geneLocation>
<dbReference type="PATRIC" id="fig|1173020.3.peg.7082"/>
<keyword evidence="10" id="KW-1185">Reference proteome</keyword>
<evidence type="ECO:0000256" key="3">
    <source>
        <dbReference type="ARBA" id="ARBA00022475"/>
    </source>
</evidence>
<dbReference type="InterPro" id="IPR000620">
    <property type="entry name" value="EamA_dom"/>
</dbReference>
<dbReference type="OrthoDB" id="506873at2"/>
<comment type="subcellular location">
    <subcellularLocation>
        <location evidence="1">Cell membrane</location>
        <topology evidence="1">Multi-pass membrane protein</topology>
    </subcellularLocation>
</comment>
<dbReference type="Pfam" id="PF00892">
    <property type="entry name" value="EamA"/>
    <property type="match status" value="2"/>
</dbReference>
<protein>
    <submittedName>
        <fullName evidence="9">Putative permease, DMT superfamily</fullName>
    </submittedName>
</protein>
<evidence type="ECO:0000256" key="7">
    <source>
        <dbReference type="SAM" id="Phobius"/>
    </source>
</evidence>
<organism evidence="9 10">
    <name type="scientific">Chamaesiphon minutus (strain ATCC 27169 / PCC 6605)</name>
    <dbReference type="NCBI Taxonomy" id="1173020"/>
    <lineage>
        <taxon>Bacteria</taxon>
        <taxon>Bacillati</taxon>
        <taxon>Cyanobacteriota</taxon>
        <taxon>Cyanophyceae</taxon>
        <taxon>Gomontiellales</taxon>
        <taxon>Chamaesiphonaceae</taxon>
        <taxon>Chamaesiphon</taxon>
    </lineage>
</organism>
<feature type="transmembrane region" description="Helical" evidence="7">
    <location>
        <begin position="217"/>
        <end position="238"/>
    </location>
</feature>
<dbReference type="HOGENOM" id="CLU_033863_16_0_3"/>
<dbReference type="Gene3D" id="1.10.3730.20">
    <property type="match status" value="1"/>
</dbReference>
<name>K9URW0_CHAP6</name>
<dbReference type="InterPro" id="IPR037185">
    <property type="entry name" value="EmrE-like"/>
</dbReference>
<gene>
    <name evidence="9" type="ORF">Cha6605_6179</name>
</gene>
<dbReference type="KEGG" id="cmp:Cha6605_6179"/>
<reference evidence="9 10" key="1">
    <citation type="submission" date="2012-05" db="EMBL/GenBank/DDBJ databases">
        <title>Noncontiguous Finished plasmid 1 of genome of Chamaesiphon sp. PCC 6605.</title>
        <authorList>
            <consortium name="US DOE Joint Genome Institute"/>
            <person name="Gugger M."/>
            <person name="Coursin T."/>
            <person name="Rippka R."/>
            <person name="Tandeau De Marsac N."/>
            <person name="Huntemann M."/>
            <person name="Wei C.-L."/>
            <person name="Han J."/>
            <person name="Detter J.C."/>
            <person name="Han C."/>
            <person name="Tapia R."/>
            <person name="Chen A."/>
            <person name="Kyrpides N."/>
            <person name="Mavromatis K."/>
            <person name="Markowitz V."/>
            <person name="Szeto E."/>
            <person name="Ivanova N."/>
            <person name="Pagani I."/>
            <person name="Pati A."/>
            <person name="Goodwin L."/>
            <person name="Nordberg H.P."/>
            <person name="Cantor M.N."/>
            <person name="Hua S.X."/>
            <person name="Woyke T."/>
            <person name="Kerfeld C.A."/>
        </authorList>
    </citation>
    <scope>NUCLEOTIDE SEQUENCE [LARGE SCALE GENOMIC DNA]</scope>
    <source>
        <strain evidence="10">ATCC 27169 / PCC 6605</strain>
        <plasmid evidence="10">Plasmid pCHA6605.01</plasmid>
    </source>
</reference>
<keyword evidence="9" id="KW-0614">Plasmid</keyword>
<evidence type="ECO:0000256" key="2">
    <source>
        <dbReference type="ARBA" id="ARBA00007362"/>
    </source>
</evidence>
<evidence type="ECO:0000313" key="10">
    <source>
        <dbReference type="Proteomes" id="UP000010366"/>
    </source>
</evidence>
<feature type="transmembrane region" description="Helical" evidence="7">
    <location>
        <begin position="63"/>
        <end position="86"/>
    </location>
</feature>
<dbReference type="Proteomes" id="UP000010366">
    <property type="component" value="Plasmid pCHA6605.01"/>
</dbReference>
<dbReference type="SUPFAM" id="SSF103481">
    <property type="entry name" value="Multidrug resistance efflux transporter EmrE"/>
    <property type="match status" value="2"/>
</dbReference>
<dbReference type="eggNOG" id="COG0697">
    <property type="taxonomic scope" value="Bacteria"/>
</dbReference>
<dbReference type="PANTHER" id="PTHR42920">
    <property type="entry name" value="OS03G0707200 PROTEIN-RELATED"/>
    <property type="match status" value="1"/>
</dbReference>
<keyword evidence="3" id="KW-1003">Cell membrane</keyword>
<evidence type="ECO:0000256" key="6">
    <source>
        <dbReference type="ARBA" id="ARBA00023136"/>
    </source>
</evidence>
<sequence length="302" mass="32512">MNNIIMALSYAFCWGVGVTLTKIALSEISATTLLIIQLSSSVAFLATACYVRDRQLPFSWKHLKQGFAGIFEPGLTYMVGIFGVQMTTASNATLIGSSEVVLTILFAAMFLGEKLTRMKLLLAGLSFSGLLLLLLKDAHQGASHSSLIGNLLLLMSVIFAVFYVLFSKKQIASSDPLQLTSSQQLVGLIVTVFCFSMLSIVNPNYEVNAAGISPQFWLLAIGSGIMAYGLGFLLYLIALQNIPVSQAAFYVALIPVFGVASAVVMIGEQPSLAQWIGGLLVIVSSYFANRLQTTPIHDRGHL</sequence>
<feature type="transmembrane region" description="Helical" evidence="7">
    <location>
        <begin position="92"/>
        <end position="111"/>
    </location>
</feature>
<feature type="domain" description="EamA" evidence="8">
    <location>
        <begin position="4"/>
        <end position="134"/>
    </location>
</feature>
<evidence type="ECO:0000256" key="4">
    <source>
        <dbReference type="ARBA" id="ARBA00022692"/>
    </source>
</evidence>
<feature type="transmembrane region" description="Helical" evidence="7">
    <location>
        <begin position="31"/>
        <end position="51"/>
    </location>
</feature>
<dbReference type="RefSeq" id="WP_015328894.1">
    <property type="nucleotide sequence ID" value="NC_020053.1"/>
</dbReference>
<evidence type="ECO:0000259" key="8">
    <source>
        <dbReference type="Pfam" id="PF00892"/>
    </source>
</evidence>
<keyword evidence="4 7" id="KW-0812">Transmembrane</keyword>
<evidence type="ECO:0000256" key="1">
    <source>
        <dbReference type="ARBA" id="ARBA00004651"/>
    </source>
</evidence>
<feature type="domain" description="EamA" evidence="8">
    <location>
        <begin position="148"/>
        <end position="289"/>
    </location>
</feature>
<evidence type="ECO:0000256" key="5">
    <source>
        <dbReference type="ARBA" id="ARBA00022989"/>
    </source>
</evidence>
<accession>K9URW0</accession>
<feature type="transmembrane region" description="Helical" evidence="7">
    <location>
        <begin position="247"/>
        <end position="266"/>
    </location>
</feature>
<dbReference type="InterPro" id="IPR051258">
    <property type="entry name" value="Diverse_Substrate_Transporter"/>
</dbReference>
<evidence type="ECO:0000313" key="9">
    <source>
        <dbReference type="EMBL" id="AFY97009.1"/>
    </source>
</evidence>
<feature type="transmembrane region" description="Helical" evidence="7">
    <location>
        <begin position="185"/>
        <end position="205"/>
    </location>
</feature>
<keyword evidence="6 7" id="KW-0472">Membrane</keyword>
<keyword evidence="5 7" id="KW-1133">Transmembrane helix</keyword>